<keyword evidence="11" id="KW-1185">Reference proteome</keyword>
<dbReference type="PANTHER" id="PTHR34933:SF1">
    <property type="entry name" value="FLAGELLAR L-RING PROTEIN"/>
    <property type="match status" value="1"/>
</dbReference>
<keyword evidence="10" id="KW-0282">Flagellum</keyword>
<gene>
    <name evidence="10" type="primary">flgH</name>
    <name evidence="10" type="ORF">Pla100_49600</name>
</gene>
<dbReference type="Proteomes" id="UP000316213">
    <property type="component" value="Unassembled WGS sequence"/>
</dbReference>
<accession>A0A5C5ZXN7</accession>
<dbReference type="Pfam" id="PF02107">
    <property type="entry name" value="FlgH"/>
    <property type="match status" value="1"/>
</dbReference>
<comment type="function">
    <text evidence="1">Assembles around the rod to form the L-ring and probably protects the motor/basal body from shearing forces during rotation.</text>
</comment>
<keyword evidence="7" id="KW-0975">Bacterial flagellum</keyword>
<proteinExistence type="inferred from homology"/>
<evidence type="ECO:0000313" key="11">
    <source>
        <dbReference type="Proteomes" id="UP000316213"/>
    </source>
</evidence>
<feature type="compositionally biased region" description="Polar residues" evidence="9">
    <location>
        <begin position="1"/>
        <end position="10"/>
    </location>
</feature>
<evidence type="ECO:0000256" key="5">
    <source>
        <dbReference type="ARBA" id="ARBA00022729"/>
    </source>
</evidence>
<sequence>MSVVQAQDQNPEFLPAPRPDSQPDVSGSPSAFDRGATAVMPPEFMPPMAPPSNNVSPRNLPNIDPAIGMRGVSWTYQPAPPLRQFRVHDIVAIRVDEISRTMAEGDAQKRRNSLFSAVLSDWIKLTRNGIVPDPMAQGDPTVASQSQSNFRAEASIESRESFTFNIAARIVDIRPNGNLVLEAREKFRHNDNLWETTLSGICRAQDIGPDNVVLSGDLIDLEIQKEDRGYIRDGYRRGWFQRFFDHVKPF</sequence>
<evidence type="ECO:0000256" key="9">
    <source>
        <dbReference type="SAM" id="MobiDB-lite"/>
    </source>
</evidence>
<keyword evidence="5" id="KW-0732">Signal</keyword>
<organism evidence="10 11">
    <name type="scientific">Neorhodopirellula pilleata</name>
    <dbReference type="NCBI Taxonomy" id="2714738"/>
    <lineage>
        <taxon>Bacteria</taxon>
        <taxon>Pseudomonadati</taxon>
        <taxon>Planctomycetota</taxon>
        <taxon>Planctomycetia</taxon>
        <taxon>Pirellulales</taxon>
        <taxon>Pirellulaceae</taxon>
        <taxon>Neorhodopirellula</taxon>
    </lineage>
</organism>
<protein>
    <submittedName>
        <fullName evidence="10">Flagellar L-ring protein</fullName>
    </submittedName>
</protein>
<keyword evidence="10" id="KW-0966">Cell projection</keyword>
<dbReference type="GO" id="GO:0003774">
    <property type="term" value="F:cytoskeletal motor activity"/>
    <property type="evidence" value="ECO:0007669"/>
    <property type="project" value="InterPro"/>
</dbReference>
<evidence type="ECO:0000256" key="6">
    <source>
        <dbReference type="ARBA" id="ARBA00023136"/>
    </source>
</evidence>
<evidence type="ECO:0000256" key="7">
    <source>
        <dbReference type="ARBA" id="ARBA00023143"/>
    </source>
</evidence>
<evidence type="ECO:0000256" key="3">
    <source>
        <dbReference type="ARBA" id="ARBA00004442"/>
    </source>
</evidence>
<dbReference type="AlphaFoldDB" id="A0A5C5ZXN7"/>
<evidence type="ECO:0000256" key="1">
    <source>
        <dbReference type="ARBA" id="ARBA00002591"/>
    </source>
</evidence>
<dbReference type="PANTHER" id="PTHR34933">
    <property type="entry name" value="FLAGELLAR L-RING PROTEIN"/>
    <property type="match status" value="1"/>
</dbReference>
<keyword evidence="8" id="KW-0998">Cell outer membrane</keyword>
<evidence type="ECO:0000313" key="10">
    <source>
        <dbReference type="EMBL" id="TWT91920.1"/>
    </source>
</evidence>
<comment type="similarity">
    <text evidence="4">Belongs to the FlgH family.</text>
</comment>
<dbReference type="GO" id="GO:0071973">
    <property type="term" value="P:bacterial-type flagellum-dependent cell motility"/>
    <property type="evidence" value="ECO:0007669"/>
    <property type="project" value="InterPro"/>
</dbReference>
<evidence type="ECO:0000256" key="4">
    <source>
        <dbReference type="ARBA" id="ARBA00006929"/>
    </source>
</evidence>
<comment type="caution">
    <text evidence="10">The sequence shown here is derived from an EMBL/GenBank/DDBJ whole genome shotgun (WGS) entry which is preliminary data.</text>
</comment>
<dbReference type="EMBL" id="SJPM01000013">
    <property type="protein sequence ID" value="TWT91920.1"/>
    <property type="molecule type" value="Genomic_DNA"/>
</dbReference>
<dbReference type="InterPro" id="IPR000527">
    <property type="entry name" value="Flag_Lring"/>
</dbReference>
<keyword evidence="6" id="KW-0472">Membrane</keyword>
<feature type="region of interest" description="Disordered" evidence="9">
    <location>
        <begin position="1"/>
        <end position="38"/>
    </location>
</feature>
<evidence type="ECO:0000256" key="8">
    <source>
        <dbReference type="ARBA" id="ARBA00023237"/>
    </source>
</evidence>
<name>A0A5C5ZXN7_9BACT</name>
<reference evidence="10 11" key="1">
    <citation type="submission" date="2019-02" db="EMBL/GenBank/DDBJ databases">
        <title>Deep-cultivation of Planctomycetes and their phenomic and genomic characterization uncovers novel biology.</title>
        <authorList>
            <person name="Wiegand S."/>
            <person name="Jogler M."/>
            <person name="Boedeker C."/>
            <person name="Pinto D."/>
            <person name="Vollmers J."/>
            <person name="Rivas-Marin E."/>
            <person name="Kohn T."/>
            <person name="Peeters S.H."/>
            <person name="Heuer A."/>
            <person name="Rast P."/>
            <person name="Oberbeckmann S."/>
            <person name="Bunk B."/>
            <person name="Jeske O."/>
            <person name="Meyerdierks A."/>
            <person name="Storesund J.E."/>
            <person name="Kallscheuer N."/>
            <person name="Luecker S."/>
            <person name="Lage O.M."/>
            <person name="Pohl T."/>
            <person name="Merkel B.J."/>
            <person name="Hornburger P."/>
            <person name="Mueller R.-W."/>
            <person name="Bruemmer F."/>
            <person name="Labrenz M."/>
            <person name="Spormann A.M."/>
            <person name="Op Den Camp H."/>
            <person name="Overmann J."/>
            <person name="Amann R."/>
            <person name="Jetten M.S.M."/>
            <person name="Mascher T."/>
            <person name="Medema M.H."/>
            <person name="Devos D.P."/>
            <person name="Kaster A.-K."/>
            <person name="Ovreas L."/>
            <person name="Rohde M."/>
            <person name="Galperin M.Y."/>
            <person name="Jogler C."/>
        </authorList>
    </citation>
    <scope>NUCLEOTIDE SEQUENCE [LARGE SCALE GENOMIC DNA]</scope>
    <source>
        <strain evidence="10 11">Pla100</strain>
    </source>
</reference>
<dbReference type="GO" id="GO:0009427">
    <property type="term" value="C:bacterial-type flagellum basal body, distal rod, L ring"/>
    <property type="evidence" value="ECO:0007669"/>
    <property type="project" value="InterPro"/>
</dbReference>
<comment type="subcellular location">
    <subcellularLocation>
        <location evidence="2">Bacterial flagellum basal body</location>
    </subcellularLocation>
    <subcellularLocation>
        <location evidence="3">Cell outer membrane</location>
    </subcellularLocation>
</comment>
<evidence type="ECO:0000256" key="2">
    <source>
        <dbReference type="ARBA" id="ARBA00004117"/>
    </source>
</evidence>
<keyword evidence="10" id="KW-0969">Cilium</keyword>
<dbReference type="GO" id="GO:0009279">
    <property type="term" value="C:cell outer membrane"/>
    <property type="evidence" value="ECO:0007669"/>
    <property type="project" value="UniProtKB-SubCell"/>
</dbReference>